<proteinExistence type="predicted"/>
<dbReference type="EMBL" id="JAENIK010000008">
    <property type="protein sequence ID" value="MBK1815406.1"/>
    <property type="molecule type" value="Genomic_DNA"/>
</dbReference>
<keyword evidence="2" id="KW-1185">Reference proteome</keyword>
<protein>
    <recommendedName>
        <fullName evidence="3">DUF1826 domain-containing protein</fullName>
    </recommendedName>
</protein>
<gene>
    <name evidence="1" type="ORF">JIN84_07265</name>
</gene>
<comment type="caution">
    <text evidence="1">The sequence shown here is derived from an EMBL/GenBank/DDBJ whole genome shotgun (WGS) entry which is preliminary data.</text>
</comment>
<dbReference type="AlphaFoldDB" id="A0A934VAZ6"/>
<evidence type="ECO:0000313" key="2">
    <source>
        <dbReference type="Proteomes" id="UP000600139"/>
    </source>
</evidence>
<sequence>MSTSTPPAEHPNVRRVASFEELLTTPFADGVNALCWERTLAGDYAGVIEKLALPGGIIPVEDLLLEETSWSPACQMAVDAMLADLDLLRRHGLFSELNGITGYERDEDPGLLRTDVYSFHVDTATDEADTWLCTYLGPSSEGLGKDQARRRVDDPAVRAILLKDYGGPDDAGFLEYLADHCYDLHYDPLPGASPFTFGVGNLWRIAVDYPGNSASPCVHRAPESLPGSPARLLLIA</sequence>
<dbReference type="RefSeq" id="WP_200350367.1">
    <property type="nucleotide sequence ID" value="NZ_BAABHZ010000012.1"/>
</dbReference>
<evidence type="ECO:0008006" key="3">
    <source>
        <dbReference type="Google" id="ProtNLM"/>
    </source>
</evidence>
<dbReference type="Proteomes" id="UP000600139">
    <property type="component" value="Unassembled WGS sequence"/>
</dbReference>
<name>A0A934VAZ6_9BACT</name>
<reference evidence="1" key="1">
    <citation type="submission" date="2021-01" db="EMBL/GenBank/DDBJ databases">
        <title>Modified the classification status of verrucomicrobia.</title>
        <authorList>
            <person name="Feng X."/>
        </authorList>
    </citation>
    <scope>NUCLEOTIDE SEQUENCE</scope>
    <source>
        <strain evidence="1">JCM 18052</strain>
    </source>
</reference>
<evidence type="ECO:0000313" key="1">
    <source>
        <dbReference type="EMBL" id="MBK1815406.1"/>
    </source>
</evidence>
<organism evidence="1 2">
    <name type="scientific">Luteolibacter yonseiensis</name>
    <dbReference type="NCBI Taxonomy" id="1144680"/>
    <lineage>
        <taxon>Bacteria</taxon>
        <taxon>Pseudomonadati</taxon>
        <taxon>Verrucomicrobiota</taxon>
        <taxon>Verrucomicrobiia</taxon>
        <taxon>Verrucomicrobiales</taxon>
        <taxon>Verrucomicrobiaceae</taxon>
        <taxon>Luteolibacter</taxon>
    </lineage>
</organism>
<accession>A0A934VAZ6</accession>